<organism evidence="1 2">
    <name type="scientific">Triparma laevis f. inornata</name>
    <dbReference type="NCBI Taxonomy" id="1714386"/>
    <lineage>
        <taxon>Eukaryota</taxon>
        <taxon>Sar</taxon>
        <taxon>Stramenopiles</taxon>
        <taxon>Ochrophyta</taxon>
        <taxon>Bolidophyceae</taxon>
        <taxon>Parmales</taxon>
        <taxon>Triparmaceae</taxon>
        <taxon>Triparma</taxon>
    </lineage>
</organism>
<dbReference type="AlphaFoldDB" id="A0A9W7B0D8"/>
<name>A0A9W7B0D8_9STRA</name>
<proteinExistence type="predicted"/>
<gene>
    <name evidence="1" type="ORF">TL16_g07745</name>
</gene>
<evidence type="ECO:0000313" key="1">
    <source>
        <dbReference type="EMBL" id="GMH78293.1"/>
    </source>
</evidence>
<reference evidence="2" key="1">
    <citation type="journal article" date="2023" name="Commun. Biol.">
        <title>Genome analysis of Parmales, the sister group of diatoms, reveals the evolutionary specialization of diatoms from phago-mixotrophs to photoautotrophs.</title>
        <authorList>
            <person name="Ban H."/>
            <person name="Sato S."/>
            <person name="Yoshikawa S."/>
            <person name="Yamada K."/>
            <person name="Nakamura Y."/>
            <person name="Ichinomiya M."/>
            <person name="Sato N."/>
            <person name="Blanc-Mathieu R."/>
            <person name="Endo H."/>
            <person name="Kuwata A."/>
            <person name="Ogata H."/>
        </authorList>
    </citation>
    <scope>NUCLEOTIDE SEQUENCE [LARGE SCALE GENOMIC DNA]</scope>
</reference>
<sequence length="107" mass="12128">MNSYERLSARLEYFVDQNIHENVNPGNGEDIILSLACGKVKVIEGAEEIVDEGRGGGVSGGMKSGGWLWDFQGWKEGVRRGWRHEEWRGTLWKKCLEVLPELNDHLS</sequence>
<accession>A0A9W7B0D8</accession>
<protein>
    <submittedName>
        <fullName evidence="1">Uncharacterized protein</fullName>
    </submittedName>
</protein>
<dbReference type="EMBL" id="BLQM01000247">
    <property type="protein sequence ID" value="GMH78293.1"/>
    <property type="molecule type" value="Genomic_DNA"/>
</dbReference>
<comment type="caution">
    <text evidence="1">The sequence shown here is derived from an EMBL/GenBank/DDBJ whole genome shotgun (WGS) entry which is preliminary data.</text>
</comment>
<dbReference type="Proteomes" id="UP001162640">
    <property type="component" value="Unassembled WGS sequence"/>
</dbReference>
<evidence type="ECO:0000313" key="2">
    <source>
        <dbReference type="Proteomes" id="UP001162640"/>
    </source>
</evidence>